<name>A0A1C0XDI3_RALPI</name>
<sequence length="284" mass="32138">MTASVLNHDLSGDFERLLTLVMQLVESQAGQQIPVDQLWMNDAQVLGKKFCYHVASLRLIAQPVQIDIAGYGADLHIDHSSVMILARAALETYLTFAYIYGSKDVEVRQFRHMIWRRAGLLDRQAYPARAPEHQQKLADEKTRIDQLQIEIEAHGVWQQYSEPMRKKVLKGEWRAGQSWIDTGIAAGFHPVYIRQIYSFLCGYAHSSWLSILQIRDAQALCDQEAMAARFVSVALVFMSFFATSYVALFPQAEAVLASNTEAANLAQRWHLTADRQSALYGTTN</sequence>
<proteinExistence type="predicted"/>
<dbReference type="Pfam" id="PF18928">
    <property type="entry name" value="DUF5677"/>
    <property type="match status" value="1"/>
</dbReference>
<dbReference type="RefSeq" id="WP_004635267.1">
    <property type="nucleotide sequence ID" value="NZ_CATWFT010000027.1"/>
</dbReference>
<gene>
    <name evidence="2" type="ORF">DEE74_20835</name>
    <name evidence="1" type="ORF">R38712_04990</name>
</gene>
<dbReference type="AlphaFoldDB" id="A0A1C0XDI3"/>
<reference evidence="2" key="1">
    <citation type="submission" date="2018-06" db="EMBL/GenBank/DDBJ databases">
        <authorList>
            <person name="O'Rourke A."/>
        </authorList>
    </citation>
    <scope>NUCLEOTIDE SEQUENCE</scope>
    <source>
        <strain evidence="2">132550021-3</strain>
    </source>
</reference>
<dbReference type="Proteomes" id="UP001189303">
    <property type="component" value="Unassembled WGS sequence"/>
</dbReference>
<dbReference type="InterPro" id="IPR043733">
    <property type="entry name" value="DUF5677"/>
</dbReference>
<protein>
    <submittedName>
        <fullName evidence="2">Uncharacterized protein</fullName>
    </submittedName>
</protein>
<comment type="caution">
    <text evidence="2">The sequence shown here is derived from an EMBL/GenBank/DDBJ whole genome shotgun (WGS) entry which is preliminary data.</text>
</comment>
<accession>A0A1C0XDI3</accession>
<dbReference type="EMBL" id="CATWFT010000027">
    <property type="protein sequence ID" value="CAJ0732366.1"/>
    <property type="molecule type" value="Genomic_DNA"/>
</dbReference>
<evidence type="ECO:0000313" key="3">
    <source>
        <dbReference type="Proteomes" id="UP001189303"/>
    </source>
</evidence>
<dbReference type="EMBL" id="QGBI01000023">
    <property type="protein sequence ID" value="MBX3892316.1"/>
    <property type="molecule type" value="Genomic_DNA"/>
</dbReference>
<evidence type="ECO:0000313" key="1">
    <source>
        <dbReference type="EMBL" id="CAJ0732366.1"/>
    </source>
</evidence>
<evidence type="ECO:0000313" key="4">
    <source>
        <dbReference type="Proteomes" id="UP001199322"/>
    </source>
</evidence>
<dbReference type="OrthoDB" id="6891178at2"/>
<evidence type="ECO:0000313" key="2">
    <source>
        <dbReference type="EMBL" id="MBX3892316.1"/>
    </source>
</evidence>
<reference evidence="1 3" key="2">
    <citation type="submission" date="2023-07" db="EMBL/GenBank/DDBJ databases">
        <authorList>
            <person name="Peeters C."/>
        </authorList>
    </citation>
    <scope>NUCLEOTIDE SEQUENCE [LARGE SCALE GENOMIC DNA]</scope>
    <source>
        <strain evidence="1 3">R-38712</strain>
    </source>
</reference>
<keyword evidence="3" id="KW-1185">Reference proteome</keyword>
<dbReference type="OMA" id="IMIAMAN"/>
<dbReference type="Proteomes" id="UP001199322">
    <property type="component" value="Unassembled WGS sequence"/>
</dbReference>
<organism evidence="2 4">
    <name type="scientific">Ralstonia pickettii</name>
    <name type="common">Burkholderia pickettii</name>
    <dbReference type="NCBI Taxonomy" id="329"/>
    <lineage>
        <taxon>Bacteria</taxon>
        <taxon>Pseudomonadati</taxon>
        <taxon>Pseudomonadota</taxon>
        <taxon>Betaproteobacteria</taxon>
        <taxon>Burkholderiales</taxon>
        <taxon>Burkholderiaceae</taxon>
        <taxon>Ralstonia</taxon>
    </lineage>
</organism>